<evidence type="ECO:0000313" key="3">
    <source>
        <dbReference type="EMBL" id="AYW49920.1"/>
    </source>
</evidence>
<gene>
    <name evidence="3" type="ORF">C7H83_05265</name>
</gene>
<dbReference type="RefSeq" id="WP_103892351.1">
    <property type="nucleotide sequence ID" value="NZ_CP027768.1"/>
</dbReference>
<dbReference type="SMART" id="SM00422">
    <property type="entry name" value="HTH_MERR"/>
    <property type="match status" value="1"/>
</dbReference>
<dbReference type="AlphaFoldDB" id="A0A3G5FHV1"/>
<dbReference type="GO" id="GO:0003700">
    <property type="term" value="F:DNA-binding transcription factor activity"/>
    <property type="evidence" value="ECO:0007669"/>
    <property type="project" value="InterPro"/>
</dbReference>
<sequence length="140" mass="16593">MSYSVGQVAKKLEISTHTLRYYDKMGLLPFVERDDSGNRVFKEKDFLMLNTVDCLKKTGMELKEIKQYIDWCNQGMETVEDRYKLFLDKRKTVLAEINELEEMLETIDYKCNFYKNAIESNTLEVCQTERAMFLEKLAKE</sequence>
<dbReference type="PROSITE" id="PS50937">
    <property type="entry name" value="HTH_MERR_2"/>
    <property type="match status" value="1"/>
</dbReference>
<dbReference type="PRINTS" id="PR00040">
    <property type="entry name" value="HTHMERR"/>
</dbReference>
<protein>
    <submittedName>
        <fullName evidence="3">MerR family transcriptional regulator</fullName>
    </submittedName>
</protein>
<dbReference type="InterPro" id="IPR009061">
    <property type="entry name" value="DNA-bd_dom_put_sf"/>
</dbReference>
<dbReference type="EMBL" id="CP027768">
    <property type="protein sequence ID" value="AYW49920.1"/>
    <property type="molecule type" value="Genomic_DNA"/>
</dbReference>
<evidence type="ECO:0000256" key="1">
    <source>
        <dbReference type="ARBA" id="ARBA00023125"/>
    </source>
</evidence>
<evidence type="ECO:0000259" key="2">
    <source>
        <dbReference type="PROSITE" id="PS50937"/>
    </source>
</evidence>
<dbReference type="Pfam" id="PF13411">
    <property type="entry name" value="MerR_1"/>
    <property type="match status" value="1"/>
</dbReference>
<dbReference type="PROSITE" id="PS00552">
    <property type="entry name" value="HTH_MERR_1"/>
    <property type="match status" value="1"/>
</dbReference>
<reference evidence="3 4" key="1">
    <citation type="journal article" date="2012" name="Int. J. Syst. Evol. Microbiol.">
        <title>Characterization of Tetragenococcus strains from sugar thick juice reveals a novel species, Tetragenococcus osmophilus sp. nov., and divides Tetragenococcus halophilus into two subspecies, T. halophilus subsp. halophilus subsp. nov. and T. halophilus subsp. flandriensis subsp. nov.</title>
        <authorList>
            <person name="Juste A."/>
            <person name="Van Trappen S."/>
            <person name="Verreth C."/>
            <person name="Cleenwerck I."/>
            <person name="De Vos P."/>
            <person name="Lievens B."/>
            <person name="Willems K.A."/>
        </authorList>
    </citation>
    <scope>NUCLEOTIDE SEQUENCE [LARGE SCALE GENOMIC DNA]</scope>
    <source>
        <strain evidence="3 4">LMG 26042</strain>
    </source>
</reference>
<dbReference type="PANTHER" id="PTHR30204">
    <property type="entry name" value="REDOX-CYCLING DRUG-SENSING TRANSCRIPTIONAL ACTIVATOR SOXR"/>
    <property type="match status" value="1"/>
</dbReference>
<name>A0A3G5FHV1_TETHA</name>
<evidence type="ECO:0000313" key="4">
    <source>
        <dbReference type="Proteomes" id="UP000280475"/>
    </source>
</evidence>
<keyword evidence="1" id="KW-0238">DNA-binding</keyword>
<dbReference type="Proteomes" id="UP000280475">
    <property type="component" value="Chromosome"/>
</dbReference>
<dbReference type="GO" id="GO:0003677">
    <property type="term" value="F:DNA binding"/>
    <property type="evidence" value="ECO:0007669"/>
    <property type="project" value="UniProtKB-KW"/>
</dbReference>
<dbReference type="SUPFAM" id="SSF46955">
    <property type="entry name" value="Putative DNA-binding domain"/>
    <property type="match status" value="1"/>
</dbReference>
<dbReference type="InterPro" id="IPR047057">
    <property type="entry name" value="MerR_fam"/>
</dbReference>
<dbReference type="CDD" id="cd01109">
    <property type="entry name" value="HTH_YyaN"/>
    <property type="match status" value="1"/>
</dbReference>
<dbReference type="Gene3D" id="1.10.1660.10">
    <property type="match status" value="1"/>
</dbReference>
<organism evidence="3 4">
    <name type="scientific">Tetragenococcus halophilus</name>
    <name type="common">Pediococcus halophilus</name>
    <dbReference type="NCBI Taxonomy" id="51669"/>
    <lineage>
        <taxon>Bacteria</taxon>
        <taxon>Bacillati</taxon>
        <taxon>Bacillota</taxon>
        <taxon>Bacilli</taxon>
        <taxon>Lactobacillales</taxon>
        <taxon>Enterococcaceae</taxon>
        <taxon>Tetragenococcus</taxon>
    </lineage>
</organism>
<proteinExistence type="predicted"/>
<accession>A0A3G5FHV1</accession>
<feature type="domain" description="HTH merR-type" evidence="2">
    <location>
        <begin position="1"/>
        <end position="71"/>
    </location>
</feature>
<dbReference type="PANTHER" id="PTHR30204:SF82">
    <property type="entry name" value="TRANSCRIPTIONAL REGULATOR, MERR FAMILY"/>
    <property type="match status" value="1"/>
</dbReference>
<dbReference type="InterPro" id="IPR000551">
    <property type="entry name" value="MerR-type_HTH_dom"/>
</dbReference>